<name>C6HWA8_9BACT</name>
<dbReference type="EMBL" id="GG693869">
    <property type="protein sequence ID" value="EES53086.1"/>
    <property type="molecule type" value="Genomic_DNA"/>
</dbReference>
<proteinExistence type="predicted"/>
<dbReference type="AlphaFoldDB" id="C6HWA8"/>
<evidence type="ECO:0000256" key="1">
    <source>
        <dbReference type="SAM" id="Phobius"/>
    </source>
</evidence>
<evidence type="ECO:0000313" key="3">
    <source>
        <dbReference type="Proteomes" id="UP000009374"/>
    </source>
</evidence>
<sequence length="144" mass="16199">MASTSESKVKITTPLLLSIGTLILVLGVLLLVRHSLTNQTLLYSRQAFILDARGLSPAKIHETSVDDNYQLRGSELWYLGKNVFEFHAPPTIRLILIKNNAHENQGKMQSVTIAPHYVRYRFVLPFKPPITVVTNGGTFLFRLP</sequence>
<keyword evidence="1" id="KW-0472">Membrane</keyword>
<keyword evidence="1" id="KW-1133">Transmembrane helix</keyword>
<accession>C6HWA8</accession>
<keyword evidence="1" id="KW-0812">Transmembrane</keyword>
<gene>
    <name evidence="2" type="ORF">UBAL3_80420036</name>
</gene>
<feature type="transmembrane region" description="Helical" evidence="1">
    <location>
        <begin position="12"/>
        <end position="32"/>
    </location>
</feature>
<keyword evidence="3" id="KW-1185">Reference proteome</keyword>
<organism evidence="2 3">
    <name type="scientific">Leptospirillum ferrodiazotrophum</name>
    <dbReference type="NCBI Taxonomy" id="412449"/>
    <lineage>
        <taxon>Bacteria</taxon>
        <taxon>Pseudomonadati</taxon>
        <taxon>Nitrospirota</taxon>
        <taxon>Nitrospiria</taxon>
        <taxon>Nitrospirales</taxon>
        <taxon>Nitrospiraceae</taxon>
        <taxon>Leptospirillum</taxon>
    </lineage>
</organism>
<evidence type="ECO:0000313" key="2">
    <source>
        <dbReference type="EMBL" id="EES53086.1"/>
    </source>
</evidence>
<protein>
    <submittedName>
        <fullName evidence="2">Uncharacterized protein</fullName>
    </submittedName>
</protein>
<reference evidence="2 3" key="1">
    <citation type="journal article" date="2009" name="Appl. Environ. Microbiol.">
        <title>Community genomic and proteomic analyses of chemoautotrophic iron-oxidizing "Leptospirillum rubarum" (Group II) and "Leptospirillum ferrodiazotrophum" (Group III) bacteria in acid mine drainage biofilms.</title>
        <authorList>
            <person name="Goltsman D.S."/>
            <person name="Denef V.J."/>
            <person name="Singer S.W."/>
            <person name="VerBerkmoes N.C."/>
            <person name="Lefsrud M."/>
            <person name="Mueller R.S."/>
            <person name="Dick G.J."/>
            <person name="Sun C.L."/>
            <person name="Wheeler K.E."/>
            <person name="Zemla A."/>
            <person name="Baker B.J."/>
            <person name="Hauser L."/>
            <person name="Land M."/>
            <person name="Shah M.B."/>
            <person name="Thelen M.P."/>
            <person name="Hettich R.L."/>
            <person name="Banfield J.F."/>
        </authorList>
    </citation>
    <scope>NUCLEOTIDE SEQUENCE [LARGE SCALE GENOMIC DNA]</scope>
</reference>
<dbReference type="Proteomes" id="UP000009374">
    <property type="component" value="Unassembled WGS sequence"/>
</dbReference>